<evidence type="ECO:0000256" key="2">
    <source>
        <dbReference type="SAM" id="MobiDB-lite"/>
    </source>
</evidence>
<evidence type="ECO:0000313" key="5">
    <source>
        <dbReference type="Proteomes" id="UP000722791"/>
    </source>
</evidence>
<dbReference type="EMBL" id="BNCQ01000018">
    <property type="protein sequence ID" value="GIM05283.1"/>
    <property type="molecule type" value="Genomic_DNA"/>
</dbReference>
<proteinExistence type="inferred from homology"/>
<evidence type="ECO:0000313" key="4">
    <source>
        <dbReference type="EMBL" id="GIM05283.1"/>
    </source>
</evidence>
<sequence>MGTLDTASAGDVGEEGQCSQPSAATASPAPSSLPSAFFPKFYSTNLNQVATSIRQDELRASPPPPPPPPPLLSPPPLLDTQPPSPQACLPAPHSPPHSPPHSNPLQPFSVRQRIPQAMVVVAQAVVPHDYGSNSNSGNAATTVPTSITNAAQLPEFLQRLLPEHCPTATAAKRAIRRRLILRIPGFATHGSVASANDGMSGIPPHPAGVVATMTDAVTPGEVLQLLARRGTGIMGWVGVGAMRPAAAAAAADAAARGNTEINTNMTSAAVVAAPARAACTGAVIIEGDDQTGRGTGISWLQGLPVAYEDEHMAVVIKPPGIETQGPGSETVHGRLKYCLRPTTLVGALNRPQQVHRLDASTGGLLLVAKTHHALRVLAADLRQRRMIKRYCALIKGELSGSGTINKPLSGKPCSTSFRVVRTAEASATAMVPMTYCTTAAIANGALATPPATGCNDAAAVVVAAAAASIANGRRQHRTLSKVLLWPHTGRTHQLRKHMAYLGTPILGDPRYRTVARSIVPDRCAAAADLAAAAADDSGIAGGICCSAAAVVSSTFLREEEISRNLEPEGEFGLSGAQGGMKDEEPVVNVSAAAGRPEGAPINAEISRSCLHTEHEAGKEVCEVHRPPANVGWVLAVAAAAAAAAAAAEMEGSGSSSSCDVDVLADGSPVSLCLWAVGLRFRHPDSGRNVEVDISEWADVVYEEILRRDTAIA</sequence>
<dbReference type="Gene3D" id="3.30.2350.10">
    <property type="entry name" value="Pseudouridine synthase"/>
    <property type="match status" value="1"/>
</dbReference>
<organism evidence="4 5">
    <name type="scientific">Volvox reticuliferus</name>
    <dbReference type="NCBI Taxonomy" id="1737510"/>
    <lineage>
        <taxon>Eukaryota</taxon>
        <taxon>Viridiplantae</taxon>
        <taxon>Chlorophyta</taxon>
        <taxon>core chlorophytes</taxon>
        <taxon>Chlorophyceae</taxon>
        <taxon>CS clade</taxon>
        <taxon>Chlamydomonadales</taxon>
        <taxon>Volvocaceae</taxon>
        <taxon>Volvox</taxon>
    </lineage>
</organism>
<dbReference type="Proteomes" id="UP000722791">
    <property type="component" value="Unassembled WGS sequence"/>
</dbReference>
<comment type="caution">
    <text evidence="4">The sequence shown here is derived from an EMBL/GenBank/DDBJ whole genome shotgun (WGS) entry which is preliminary data.</text>
</comment>
<reference evidence="4" key="1">
    <citation type="journal article" date="2021" name="Proc. Natl. Acad. Sci. U.S.A.">
        <title>Three genomes in the algal genus Volvox reveal the fate of a haploid sex-determining region after a transition to homothallism.</title>
        <authorList>
            <person name="Yamamoto K."/>
            <person name="Hamaji T."/>
            <person name="Kawai-Toyooka H."/>
            <person name="Matsuzaki R."/>
            <person name="Takahashi F."/>
            <person name="Nishimura Y."/>
            <person name="Kawachi M."/>
            <person name="Noguchi H."/>
            <person name="Minakuchi Y."/>
            <person name="Umen J.G."/>
            <person name="Toyoda A."/>
            <person name="Nozaki H."/>
        </authorList>
    </citation>
    <scope>NUCLEOTIDE SEQUENCE</scope>
    <source>
        <strain evidence="4">NIES-3785</strain>
    </source>
</reference>
<comment type="similarity">
    <text evidence="1">Belongs to the pseudouridine synthase RluA family.</text>
</comment>
<feature type="region of interest" description="Disordered" evidence="2">
    <location>
        <begin position="48"/>
        <end position="107"/>
    </location>
</feature>
<dbReference type="SUPFAM" id="SSF55120">
    <property type="entry name" value="Pseudouridine synthase"/>
    <property type="match status" value="1"/>
</dbReference>
<protein>
    <recommendedName>
        <fullName evidence="3">Pseudouridine synthase RsuA/RluA-like domain-containing protein</fullName>
    </recommendedName>
</protein>
<feature type="compositionally biased region" description="Pro residues" evidence="2">
    <location>
        <begin position="61"/>
        <end position="85"/>
    </location>
</feature>
<dbReference type="Pfam" id="PF00849">
    <property type="entry name" value="PseudoU_synth_2"/>
    <property type="match status" value="1"/>
</dbReference>
<dbReference type="GO" id="GO:0000455">
    <property type="term" value="P:enzyme-directed rRNA pseudouridine synthesis"/>
    <property type="evidence" value="ECO:0007669"/>
    <property type="project" value="TreeGrafter"/>
</dbReference>
<gene>
    <name evidence="4" type="ORF">Vretimale_9737</name>
</gene>
<feature type="compositionally biased region" description="Pro residues" evidence="2">
    <location>
        <begin position="92"/>
        <end position="102"/>
    </location>
</feature>
<dbReference type="CDD" id="cd02869">
    <property type="entry name" value="PseudoU_synth_RluA_like"/>
    <property type="match status" value="1"/>
</dbReference>
<dbReference type="PANTHER" id="PTHR21600:SF87">
    <property type="entry name" value="RNA PSEUDOURIDYLATE SYNTHASE DOMAIN-CONTAINING PROTEIN 1"/>
    <property type="match status" value="1"/>
</dbReference>
<dbReference type="InterPro" id="IPR006145">
    <property type="entry name" value="PsdUridine_synth_RsuA/RluA"/>
</dbReference>
<evidence type="ECO:0000259" key="3">
    <source>
        <dbReference type="Pfam" id="PF00849"/>
    </source>
</evidence>
<dbReference type="GO" id="GO:0009982">
    <property type="term" value="F:pseudouridine synthase activity"/>
    <property type="evidence" value="ECO:0007669"/>
    <property type="project" value="InterPro"/>
</dbReference>
<dbReference type="InterPro" id="IPR050188">
    <property type="entry name" value="RluA_PseudoU_synthase"/>
</dbReference>
<name>A0A8J4GDB7_9CHLO</name>
<accession>A0A8J4GDB7</accession>
<dbReference type="PANTHER" id="PTHR21600">
    <property type="entry name" value="MITOCHONDRIAL RNA PSEUDOURIDINE SYNTHASE"/>
    <property type="match status" value="1"/>
</dbReference>
<feature type="region of interest" description="Disordered" evidence="2">
    <location>
        <begin position="1"/>
        <end position="31"/>
    </location>
</feature>
<feature type="domain" description="Pseudouridine synthase RsuA/RluA-like" evidence="3">
    <location>
        <begin position="311"/>
        <end position="499"/>
    </location>
</feature>
<feature type="compositionally biased region" description="Low complexity" evidence="2">
    <location>
        <begin position="21"/>
        <end position="31"/>
    </location>
</feature>
<evidence type="ECO:0000256" key="1">
    <source>
        <dbReference type="ARBA" id="ARBA00010876"/>
    </source>
</evidence>
<dbReference type="AlphaFoldDB" id="A0A8J4GDB7"/>
<dbReference type="GO" id="GO:0003723">
    <property type="term" value="F:RNA binding"/>
    <property type="evidence" value="ECO:0007669"/>
    <property type="project" value="InterPro"/>
</dbReference>
<dbReference type="InterPro" id="IPR020103">
    <property type="entry name" value="PsdUridine_synth_cat_dom_sf"/>
</dbReference>